<proteinExistence type="predicted"/>
<name>A0A840NCS5_9PSEU</name>
<dbReference type="InterPro" id="IPR058502">
    <property type="entry name" value="PLL-like_beta-prop"/>
</dbReference>
<dbReference type="RefSeq" id="WP_184477788.1">
    <property type="nucleotide sequence ID" value="NZ_JACHIV010000001.1"/>
</dbReference>
<gene>
    <name evidence="3" type="ORF">BJ969_001106</name>
</gene>
<feature type="domain" description="PLL-like beta propeller" evidence="2">
    <location>
        <begin position="293"/>
        <end position="401"/>
    </location>
</feature>
<protein>
    <recommendedName>
        <fullName evidence="2">PLL-like beta propeller domain-containing protein</fullName>
    </recommendedName>
</protein>
<organism evidence="3 4">
    <name type="scientific">Saccharopolyspora gloriosae</name>
    <dbReference type="NCBI Taxonomy" id="455344"/>
    <lineage>
        <taxon>Bacteria</taxon>
        <taxon>Bacillati</taxon>
        <taxon>Actinomycetota</taxon>
        <taxon>Actinomycetes</taxon>
        <taxon>Pseudonocardiales</taxon>
        <taxon>Pseudonocardiaceae</taxon>
        <taxon>Saccharopolyspora</taxon>
    </lineage>
</organism>
<reference evidence="3 4" key="1">
    <citation type="submission" date="2020-08" db="EMBL/GenBank/DDBJ databases">
        <title>Sequencing the genomes of 1000 actinobacteria strains.</title>
        <authorList>
            <person name="Klenk H.-P."/>
        </authorList>
    </citation>
    <scope>NUCLEOTIDE SEQUENCE [LARGE SCALE GENOMIC DNA]</scope>
    <source>
        <strain evidence="3 4">DSM 45582</strain>
    </source>
</reference>
<sequence>MAAVCLLGAALLATPILLVGWFVPNAVTLDDESFPGSPVAPLEDGPSDGFRPDYARDPAARAVLDGKWRLTHLARSKQGTVVRTHQIAPAQDEMAGWTDLGGSAAGNPVTVPDSDKRMAAFVIGADGSLSYNPQVEADASAPGTWQDLGGAQLIGTPAAAQDATGRLHVFARSTAGGLWETHQSRADEGGWTGLREIPGPPIQDDPVVHVDSQHTLKLFALGGDGVVRTHAQAALGADEWNPAQQVPGIAATSPSVILDEFGKLHLFAQGPDGEIVQSSERDTATNVWSGWRTWRQWRSEPGAFAGRPMVATGATGILVLFARDANGAVHESWQSESQRFRWYPWQPHEGDLAELTAAVKDSAGKMVVYGIGRDGSLTRTRQDSPSSGPWHEWSTDLGGELDVTTTS</sequence>
<evidence type="ECO:0000313" key="3">
    <source>
        <dbReference type="EMBL" id="MBB5068018.1"/>
    </source>
</evidence>
<dbReference type="AlphaFoldDB" id="A0A840NCS5"/>
<feature type="region of interest" description="Disordered" evidence="1">
    <location>
        <begin position="377"/>
        <end position="407"/>
    </location>
</feature>
<dbReference type="SUPFAM" id="SSF89372">
    <property type="entry name" value="Fucose-specific lectin"/>
    <property type="match status" value="1"/>
</dbReference>
<keyword evidence="4" id="KW-1185">Reference proteome</keyword>
<evidence type="ECO:0000256" key="1">
    <source>
        <dbReference type="SAM" id="MobiDB-lite"/>
    </source>
</evidence>
<comment type="caution">
    <text evidence="3">The sequence shown here is derived from an EMBL/GenBank/DDBJ whole genome shotgun (WGS) entry which is preliminary data.</text>
</comment>
<dbReference type="Proteomes" id="UP000580474">
    <property type="component" value="Unassembled WGS sequence"/>
</dbReference>
<dbReference type="Pfam" id="PF26607">
    <property type="entry name" value="DUF8189"/>
    <property type="match status" value="1"/>
</dbReference>
<dbReference type="Gene3D" id="2.120.10.70">
    <property type="entry name" value="Fucose-specific lectin"/>
    <property type="match status" value="2"/>
</dbReference>
<evidence type="ECO:0000313" key="4">
    <source>
        <dbReference type="Proteomes" id="UP000580474"/>
    </source>
</evidence>
<accession>A0A840NCS5</accession>
<dbReference type="EMBL" id="JACHIV010000001">
    <property type="protein sequence ID" value="MBB5068018.1"/>
    <property type="molecule type" value="Genomic_DNA"/>
</dbReference>
<dbReference type="CDD" id="cd22954">
    <property type="entry name" value="PLL_lectin"/>
    <property type="match status" value="1"/>
</dbReference>
<evidence type="ECO:0000259" key="2">
    <source>
        <dbReference type="Pfam" id="PF26607"/>
    </source>
</evidence>
<feature type="compositionally biased region" description="Polar residues" evidence="1">
    <location>
        <begin position="377"/>
        <end position="387"/>
    </location>
</feature>